<reference evidence="2 3" key="1">
    <citation type="journal article" date="2014" name="Genome Announc.">
        <title>Draft genome sequence of Sclerotinia borealis, a psychrophilic plant pathogenic fungus.</title>
        <authorList>
            <person name="Mardanov A.V."/>
            <person name="Beletsky A.V."/>
            <person name="Kadnikov V.V."/>
            <person name="Ignatov A.N."/>
            <person name="Ravin N.V."/>
        </authorList>
    </citation>
    <scope>NUCLEOTIDE SEQUENCE [LARGE SCALE GENOMIC DNA]</scope>
    <source>
        <strain evidence="3">F-4157</strain>
    </source>
</reference>
<feature type="signal peptide" evidence="1">
    <location>
        <begin position="1"/>
        <end position="20"/>
    </location>
</feature>
<name>W9CGJ3_SCLBF</name>
<accession>W9CGJ3</accession>
<proteinExistence type="predicted"/>
<organism evidence="2 3">
    <name type="scientific">Sclerotinia borealis (strain F-4128)</name>
    <dbReference type="NCBI Taxonomy" id="1432307"/>
    <lineage>
        <taxon>Eukaryota</taxon>
        <taxon>Fungi</taxon>
        <taxon>Dikarya</taxon>
        <taxon>Ascomycota</taxon>
        <taxon>Pezizomycotina</taxon>
        <taxon>Leotiomycetes</taxon>
        <taxon>Helotiales</taxon>
        <taxon>Sclerotiniaceae</taxon>
        <taxon>Sclerotinia</taxon>
    </lineage>
</organism>
<protein>
    <submittedName>
        <fullName evidence="2">Uncharacterized protein</fullName>
    </submittedName>
</protein>
<sequence length="135" mass="14615">MYALKTVSLAFLLLVANVQAGRITYTCYNKTGGIKKDGILEQKAGGTIPDDQVDVVVTGMHTWSGGKYTAAVNTKSNVLIVKCVNKAANKNLATAANNEQQQLVNSHITRAKRDAGIDHVDVNDEDDDEDVEYAF</sequence>
<feature type="chain" id="PRO_5004918428" evidence="1">
    <location>
        <begin position="21"/>
        <end position="135"/>
    </location>
</feature>
<dbReference type="EMBL" id="AYSA01000297">
    <property type="protein sequence ID" value="ESZ93675.1"/>
    <property type="molecule type" value="Genomic_DNA"/>
</dbReference>
<dbReference type="HOGENOM" id="CLU_1886951_0_0_1"/>
<evidence type="ECO:0000313" key="2">
    <source>
        <dbReference type="EMBL" id="ESZ93675.1"/>
    </source>
</evidence>
<keyword evidence="3" id="KW-1185">Reference proteome</keyword>
<dbReference type="OrthoDB" id="4523179at2759"/>
<keyword evidence="1" id="KW-0732">Signal</keyword>
<evidence type="ECO:0000313" key="3">
    <source>
        <dbReference type="Proteomes" id="UP000019487"/>
    </source>
</evidence>
<dbReference type="AlphaFoldDB" id="W9CGJ3"/>
<gene>
    <name evidence="2" type="ORF">SBOR_5941</name>
</gene>
<evidence type="ECO:0000256" key="1">
    <source>
        <dbReference type="SAM" id="SignalP"/>
    </source>
</evidence>
<dbReference type="Proteomes" id="UP000019487">
    <property type="component" value="Unassembled WGS sequence"/>
</dbReference>
<comment type="caution">
    <text evidence="2">The sequence shown here is derived from an EMBL/GenBank/DDBJ whole genome shotgun (WGS) entry which is preliminary data.</text>
</comment>